<comment type="caution">
    <text evidence="1">The sequence shown here is derived from an EMBL/GenBank/DDBJ whole genome shotgun (WGS) entry which is preliminary data.</text>
</comment>
<reference evidence="1 2" key="1">
    <citation type="submission" date="2022-03" db="EMBL/GenBank/DDBJ databases">
        <authorList>
            <person name="He Y."/>
        </authorList>
    </citation>
    <scope>NUCLEOTIDE SEQUENCE [LARGE SCALE GENOMIC DNA]</scope>
    <source>
        <strain evidence="1 2">TK19116</strain>
        <plasmid evidence="1">unnamed1</plasmid>
    </source>
</reference>
<keyword evidence="1" id="KW-0614">Plasmid</keyword>
<gene>
    <name evidence="1" type="primary">tagF</name>
    <name evidence="1" type="ORF">MLD63_02975</name>
</gene>
<organism evidence="1 2">
    <name type="scientific">Paracoccus albicereus</name>
    <dbReference type="NCBI Taxonomy" id="2922394"/>
    <lineage>
        <taxon>Bacteria</taxon>
        <taxon>Pseudomonadati</taxon>
        <taxon>Pseudomonadota</taxon>
        <taxon>Alphaproteobacteria</taxon>
        <taxon>Rhodobacterales</taxon>
        <taxon>Paracoccaceae</taxon>
        <taxon>Paracoccus</taxon>
    </lineage>
</organism>
<dbReference type="InterPro" id="IPR017748">
    <property type="entry name" value="TagF"/>
</dbReference>
<accession>A0ABT1MMJ9</accession>
<evidence type="ECO:0000313" key="2">
    <source>
        <dbReference type="Proteomes" id="UP001203945"/>
    </source>
</evidence>
<dbReference type="Pfam" id="PF09867">
    <property type="entry name" value="TagF_N"/>
    <property type="match status" value="1"/>
</dbReference>
<geneLocation type="plasmid" evidence="1">
    <name>unnamed1</name>
</geneLocation>
<dbReference type="PIRSF" id="PIRSF029287">
    <property type="entry name" value="UCP029287"/>
    <property type="match status" value="1"/>
</dbReference>
<dbReference type="NCBIfam" id="TIGR03373">
    <property type="entry name" value="VI_minor_4"/>
    <property type="match status" value="1"/>
</dbReference>
<sequence>MTGPDGSGCPWREWGLWGKHPAHGDFLSARLPDACRDHVIPWLDSTLTETRDLLGADWEGRWDNAFPVRFWIGGSIIRSASLLGVLSASRDRVGRRYPLMLIAETDRSAPVLDSRQDLHDAAEALLTSALLDDATIADALTLTNIDPLPAVEPPTFWAANPDLGAGTFLDQLASTDYARATLSRSYWWTASSADRAAMVAACDGLPDAQTLAWLLTGVAAADDAPASAMRDSIG</sequence>
<evidence type="ECO:0000313" key="1">
    <source>
        <dbReference type="EMBL" id="MCQ0969401.1"/>
    </source>
</evidence>
<dbReference type="Gene3D" id="3.40.1730.10">
    <property type="entry name" value="pa0076 domain"/>
    <property type="match status" value="1"/>
</dbReference>
<dbReference type="EMBL" id="JAKZEU010000001">
    <property type="protein sequence ID" value="MCQ0969401.1"/>
    <property type="molecule type" value="Genomic_DNA"/>
</dbReference>
<dbReference type="Proteomes" id="UP001203945">
    <property type="component" value="Unassembled WGS sequence"/>
</dbReference>
<proteinExistence type="predicted"/>
<protein>
    <submittedName>
        <fullName evidence="1">Type VI secretion system-associated protein TagF</fullName>
    </submittedName>
</protein>
<name>A0ABT1MMJ9_9RHOB</name>
<keyword evidence="2" id="KW-1185">Reference proteome</keyword>
<dbReference type="InterPro" id="IPR038225">
    <property type="entry name" value="TagF_sf"/>
</dbReference>